<reference evidence="3" key="1">
    <citation type="submission" date="2016-11" db="UniProtKB">
        <authorList>
            <consortium name="WormBaseParasite"/>
        </authorList>
    </citation>
    <scope>IDENTIFICATION</scope>
</reference>
<accession>A0A1I7UBD4</accession>
<evidence type="ECO:0000313" key="3">
    <source>
        <dbReference type="WBParaSite" id="Csp11.Scaffold629.g7627.t1"/>
    </source>
</evidence>
<dbReference type="eggNOG" id="ENOG502TH3Z">
    <property type="taxonomic scope" value="Eukaryota"/>
</dbReference>
<keyword evidence="1" id="KW-0812">Transmembrane</keyword>
<dbReference type="PANTHER" id="PTHR45907:SF9">
    <property type="entry name" value="SERPENTINE RECEPTOR, CLASS J"/>
    <property type="match status" value="1"/>
</dbReference>
<dbReference type="AlphaFoldDB" id="A0A1I7UBD4"/>
<proteinExistence type="predicted"/>
<dbReference type="PANTHER" id="PTHR45907">
    <property type="entry name" value="SERPENTINE RECEPTOR, CLASS J"/>
    <property type="match status" value="1"/>
</dbReference>
<organism evidence="2 3">
    <name type="scientific">Caenorhabditis tropicalis</name>
    <dbReference type="NCBI Taxonomy" id="1561998"/>
    <lineage>
        <taxon>Eukaryota</taxon>
        <taxon>Metazoa</taxon>
        <taxon>Ecdysozoa</taxon>
        <taxon>Nematoda</taxon>
        <taxon>Chromadorea</taxon>
        <taxon>Rhabditida</taxon>
        <taxon>Rhabditina</taxon>
        <taxon>Rhabditomorpha</taxon>
        <taxon>Rhabditoidea</taxon>
        <taxon>Rhabditidae</taxon>
        <taxon>Peloderinae</taxon>
        <taxon>Caenorhabditis</taxon>
    </lineage>
</organism>
<sequence length="189" mass="21634">MFINWAHYLIPKVFFLLSFIFNPIFVYLLSSEKHFQFGDYRFLLYFFAGFNLTASVVDTVVPLKSDFAATLIALRCAFIGGTYGILNSHFTYRFMILRNNHFVARYFLPYGLLASISLVIFHIGSWTAVADYTICVNWISAIAVSTFPVLDPLAIILCLPPLRQRLFPKVGMRRSLTASNQIHSISRIQ</sequence>
<dbReference type="Pfam" id="PF10319">
    <property type="entry name" value="7TM_GPCR_Srj"/>
    <property type="match status" value="2"/>
</dbReference>
<feature type="transmembrane region" description="Helical" evidence="1">
    <location>
        <begin position="107"/>
        <end position="126"/>
    </location>
</feature>
<feature type="transmembrane region" description="Helical" evidence="1">
    <location>
        <begin position="6"/>
        <end position="30"/>
    </location>
</feature>
<evidence type="ECO:0000256" key="1">
    <source>
        <dbReference type="SAM" id="Phobius"/>
    </source>
</evidence>
<keyword evidence="2" id="KW-1185">Reference proteome</keyword>
<feature type="transmembrane region" description="Helical" evidence="1">
    <location>
        <begin position="67"/>
        <end position="86"/>
    </location>
</feature>
<feature type="transmembrane region" description="Helical" evidence="1">
    <location>
        <begin position="42"/>
        <end position="61"/>
    </location>
</feature>
<dbReference type="Proteomes" id="UP000095282">
    <property type="component" value="Unplaced"/>
</dbReference>
<feature type="transmembrane region" description="Helical" evidence="1">
    <location>
        <begin position="138"/>
        <end position="159"/>
    </location>
</feature>
<keyword evidence="1" id="KW-1133">Transmembrane helix</keyword>
<dbReference type="InterPro" id="IPR019423">
    <property type="entry name" value="7TM_GPCR_serpentine_rcpt_Srj"/>
</dbReference>
<evidence type="ECO:0000313" key="2">
    <source>
        <dbReference type="Proteomes" id="UP000095282"/>
    </source>
</evidence>
<name>A0A1I7UBD4_9PELO</name>
<protein>
    <submittedName>
        <fullName evidence="3">Rod shape-determining protein MreD</fullName>
    </submittedName>
</protein>
<dbReference type="WBParaSite" id="Csp11.Scaffold629.g7627.t1">
    <property type="protein sequence ID" value="Csp11.Scaffold629.g7627.t1"/>
    <property type="gene ID" value="Csp11.Scaffold629.g7627"/>
</dbReference>
<keyword evidence="1" id="KW-0472">Membrane</keyword>